<gene>
    <name evidence="2" type="ORF">JCGZ_03801</name>
</gene>
<feature type="region of interest" description="Disordered" evidence="1">
    <location>
        <begin position="61"/>
        <end position="84"/>
    </location>
</feature>
<protein>
    <recommendedName>
        <fullName evidence="4">Aminotransferase-like plant mobile domain-containing protein</fullName>
    </recommendedName>
</protein>
<feature type="compositionally biased region" description="Basic and acidic residues" evidence="1">
    <location>
        <begin position="61"/>
        <end position="78"/>
    </location>
</feature>
<evidence type="ECO:0008006" key="4">
    <source>
        <dbReference type="Google" id="ProtNLM"/>
    </source>
</evidence>
<name>A0A067JFK0_JATCU</name>
<dbReference type="EMBL" id="KK915654">
    <property type="protein sequence ID" value="KDP21563.1"/>
    <property type="molecule type" value="Genomic_DNA"/>
</dbReference>
<evidence type="ECO:0000256" key="1">
    <source>
        <dbReference type="SAM" id="MobiDB-lite"/>
    </source>
</evidence>
<accession>A0A067JFK0</accession>
<evidence type="ECO:0000313" key="3">
    <source>
        <dbReference type="Proteomes" id="UP000027138"/>
    </source>
</evidence>
<sequence length="84" mass="9602">MGHAQGLPVARALFPDALISPEVTVAILDSWFRRAHVVEVKVSGGKTATYEAWWVAEHGDREREHRATSTREIDDKLRQRLRRP</sequence>
<keyword evidence="3" id="KW-1185">Reference proteome</keyword>
<reference evidence="2 3" key="1">
    <citation type="journal article" date="2014" name="PLoS ONE">
        <title>Global Analysis of Gene Expression Profiles in Physic Nut (Jatropha curcas L.) Seedlings Exposed to Salt Stress.</title>
        <authorList>
            <person name="Zhang L."/>
            <person name="Zhang C."/>
            <person name="Wu P."/>
            <person name="Chen Y."/>
            <person name="Li M."/>
            <person name="Jiang H."/>
            <person name="Wu G."/>
        </authorList>
    </citation>
    <scope>NUCLEOTIDE SEQUENCE [LARGE SCALE GENOMIC DNA]</scope>
    <source>
        <strain evidence="3">cv. GZQX0401</strain>
        <tissue evidence="2">Young leaves</tissue>
    </source>
</reference>
<dbReference type="AlphaFoldDB" id="A0A067JFK0"/>
<evidence type="ECO:0000313" key="2">
    <source>
        <dbReference type="EMBL" id="KDP21563.1"/>
    </source>
</evidence>
<dbReference type="Proteomes" id="UP000027138">
    <property type="component" value="Unassembled WGS sequence"/>
</dbReference>
<proteinExistence type="predicted"/>
<organism evidence="2 3">
    <name type="scientific">Jatropha curcas</name>
    <name type="common">Barbados nut</name>
    <dbReference type="NCBI Taxonomy" id="180498"/>
    <lineage>
        <taxon>Eukaryota</taxon>
        <taxon>Viridiplantae</taxon>
        <taxon>Streptophyta</taxon>
        <taxon>Embryophyta</taxon>
        <taxon>Tracheophyta</taxon>
        <taxon>Spermatophyta</taxon>
        <taxon>Magnoliopsida</taxon>
        <taxon>eudicotyledons</taxon>
        <taxon>Gunneridae</taxon>
        <taxon>Pentapetalae</taxon>
        <taxon>rosids</taxon>
        <taxon>fabids</taxon>
        <taxon>Malpighiales</taxon>
        <taxon>Euphorbiaceae</taxon>
        <taxon>Crotonoideae</taxon>
        <taxon>Jatropheae</taxon>
        <taxon>Jatropha</taxon>
    </lineage>
</organism>